<dbReference type="Proteomes" id="UP000327157">
    <property type="component" value="Chromosome 11"/>
</dbReference>
<dbReference type="AlphaFoldDB" id="A0A5N5FVK6"/>
<reference evidence="1 2" key="1">
    <citation type="submission" date="2019-09" db="EMBL/GenBank/DDBJ databases">
        <authorList>
            <person name="Ou C."/>
        </authorList>
    </citation>
    <scope>NUCLEOTIDE SEQUENCE [LARGE SCALE GENOMIC DNA]</scope>
    <source>
        <strain evidence="1">S2</strain>
        <tissue evidence="1">Leaf</tissue>
    </source>
</reference>
<accession>A0A5N5FVK6</accession>
<comment type="caution">
    <text evidence="1">The sequence shown here is derived from an EMBL/GenBank/DDBJ whole genome shotgun (WGS) entry which is preliminary data.</text>
</comment>
<evidence type="ECO:0000313" key="1">
    <source>
        <dbReference type="EMBL" id="KAB2607188.1"/>
    </source>
</evidence>
<protein>
    <submittedName>
        <fullName evidence="1">Uncharacterized protein</fullName>
    </submittedName>
</protein>
<name>A0A5N5FVK6_9ROSA</name>
<organism evidence="1 2">
    <name type="scientific">Pyrus ussuriensis x Pyrus communis</name>
    <dbReference type="NCBI Taxonomy" id="2448454"/>
    <lineage>
        <taxon>Eukaryota</taxon>
        <taxon>Viridiplantae</taxon>
        <taxon>Streptophyta</taxon>
        <taxon>Embryophyta</taxon>
        <taxon>Tracheophyta</taxon>
        <taxon>Spermatophyta</taxon>
        <taxon>Magnoliopsida</taxon>
        <taxon>eudicotyledons</taxon>
        <taxon>Gunneridae</taxon>
        <taxon>Pentapetalae</taxon>
        <taxon>rosids</taxon>
        <taxon>fabids</taxon>
        <taxon>Rosales</taxon>
        <taxon>Rosaceae</taxon>
        <taxon>Amygdaloideae</taxon>
        <taxon>Maleae</taxon>
        <taxon>Pyrus</taxon>
    </lineage>
</organism>
<gene>
    <name evidence="1" type="ORF">D8674_006905</name>
</gene>
<proteinExistence type="predicted"/>
<reference evidence="2" key="2">
    <citation type="submission" date="2019-10" db="EMBL/GenBank/DDBJ databases">
        <title>A de novo genome assembly of a pear dwarfing rootstock.</title>
        <authorList>
            <person name="Wang F."/>
            <person name="Wang J."/>
            <person name="Li S."/>
            <person name="Zhang Y."/>
            <person name="Fang M."/>
            <person name="Ma L."/>
            <person name="Zhao Y."/>
            <person name="Jiang S."/>
        </authorList>
    </citation>
    <scope>NUCLEOTIDE SEQUENCE [LARGE SCALE GENOMIC DNA]</scope>
</reference>
<reference evidence="1 2" key="3">
    <citation type="submission" date="2019-11" db="EMBL/GenBank/DDBJ databases">
        <title>A de novo genome assembly of a pear dwarfing rootstock.</title>
        <authorList>
            <person name="Wang F."/>
            <person name="Wang J."/>
            <person name="Li S."/>
            <person name="Zhang Y."/>
            <person name="Fang M."/>
            <person name="Ma L."/>
            <person name="Zhao Y."/>
            <person name="Jiang S."/>
        </authorList>
    </citation>
    <scope>NUCLEOTIDE SEQUENCE [LARGE SCALE GENOMIC DNA]</scope>
    <source>
        <strain evidence="1">S2</strain>
        <tissue evidence="1">Leaf</tissue>
    </source>
</reference>
<keyword evidence="2" id="KW-1185">Reference proteome</keyword>
<evidence type="ECO:0000313" key="2">
    <source>
        <dbReference type="Proteomes" id="UP000327157"/>
    </source>
</evidence>
<sequence length="104" mass="12411">MEGACLSVMHISFTLVRFKHEKIQKEKRKSSLKNELMHEYGLLNKKTMSRENYYREEIVTDGSERTQINRWMEDSSDFVMLGWYDDQESPLTLRLMQNMDGVRA</sequence>
<dbReference type="EMBL" id="SMOL01000559">
    <property type="protein sequence ID" value="KAB2607188.1"/>
    <property type="molecule type" value="Genomic_DNA"/>
</dbReference>